<keyword evidence="2" id="KW-0472">Membrane</keyword>
<organism evidence="3 4">
    <name type="scientific">Roseiconus nitratireducens</name>
    <dbReference type="NCBI Taxonomy" id="2605748"/>
    <lineage>
        <taxon>Bacteria</taxon>
        <taxon>Pseudomonadati</taxon>
        <taxon>Planctomycetota</taxon>
        <taxon>Planctomycetia</taxon>
        <taxon>Pirellulales</taxon>
        <taxon>Pirellulaceae</taxon>
        <taxon>Roseiconus</taxon>
    </lineage>
</organism>
<dbReference type="RefSeq" id="WP_161604446.1">
    <property type="nucleotide sequence ID" value="NZ_VWOX01000005.1"/>
</dbReference>
<sequence>MNSFPRDLGRLLPGRLASVNRPRGVVALGGSGGASVPICVASGFVAILLLTSGCRGRAQQDLYHAKLTREIRVLEDKLYAADYQNRVLRDELQRAQQTGDGIQLHPTDEIILDPPEDRTRNSAGQADKEELGDPFLDDGSGAAPDREFGELPAPPPPGQTMEAPGEEPLKDPGANSDQASGPAKSSGDESQEESIPLPTPDEKSGVEPTPDPQPPTADDQQVPPVIPGELQPPGNDDQPPGKIELPPGTKMLRYQSPTLEPPPEPDHLELHDGLSGGHQFDDDSDIDGLYLILTVADPEGSTLSLDDFEVDAALTVVVLDPNDTSDDPRVGRWDFTPDQVRELIRSAPVSGIHIPIAWQDRLPTGDDVIVHIRMAAAEEEMRCQGRLKLEESVAMSNWLPRG</sequence>
<dbReference type="EMBL" id="VWOX01000005">
    <property type="protein sequence ID" value="KAA5543788.1"/>
    <property type="molecule type" value="Genomic_DNA"/>
</dbReference>
<keyword evidence="2" id="KW-0812">Transmembrane</keyword>
<comment type="caution">
    <text evidence="3">The sequence shown here is derived from an EMBL/GenBank/DDBJ whole genome shotgun (WGS) entry which is preliminary data.</text>
</comment>
<dbReference type="Proteomes" id="UP000324479">
    <property type="component" value="Unassembled WGS sequence"/>
</dbReference>
<feature type="transmembrane region" description="Helical" evidence="2">
    <location>
        <begin position="25"/>
        <end position="50"/>
    </location>
</feature>
<protein>
    <submittedName>
        <fullName evidence="3">Uncharacterized protein</fullName>
    </submittedName>
</protein>
<dbReference type="AlphaFoldDB" id="A0A5M6D8B4"/>
<feature type="compositionally biased region" description="Basic and acidic residues" evidence="1">
    <location>
        <begin position="115"/>
        <end position="131"/>
    </location>
</feature>
<keyword evidence="4" id="KW-1185">Reference proteome</keyword>
<name>A0A5M6D8B4_9BACT</name>
<evidence type="ECO:0000256" key="2">
    <source>
        <dbReference type="SAM" id="Phobius"/>
    </source>
</evidence>
<evidence type="ECO:0000256" key="1">
    <source>
        <dbReference type="SAM" id="MobiDB-lite"/>
    </source>
</evidence>
<feature type="region of interest" description="Disordered" evidence="1">
    <location>
        <begin position="97"/>
        <end position="281"/>
    </location>
</feature>
<accession>A0A5M6D8B4</accession>
<reference evidence="3 4" key="1">
    <citation type="submission" date="2019-08" db="EMBL/GenBank/DDBJ databases">
        <authorList>
            <person name="Dhanesh K."/>
            <person name="Kumar G."/>
            <person name="Sasikala C."/>
            <person name="Venkata Ramana C."/>
        </authorList>
    </citation>
    <scope>NUCLEOTIDE SEQUENCE [LARGE SCALE GENOMIC DNA]</scope>
    <source>
        <strain evidence="3 4">JC645</strain>
    </source>
</reference>
<evidence type="ECO:0000313" key="4">
    <source>
        <dbReference type="Proteomes" id="UP000324479"/>
    </source>
</evidence>
<keyword evidence="2" id="KW-1133">Transmembrane helix</keyword>
<gene>
    <name evidence="3" type="ORF">FYK55_11470</name>
</gene>
<evidence type="ECO:0000313" key="3">
    <source>
        <dbReference type="EMBL" id="KAA5543788.1"/>
    </source>
</evidence>
<proteinExistence type="predicted"/>